<organism evidence="2 3">
    <name type="scientific">Pseudomonas syringae pv. maculicola</name>
    <dbReference type="NCBI Taxonomy" id="59511"/>
    <lineage>
        <taxon>Bacteria</taxon>
        <taxon>Pseudomonadati</taxon>
        <taxon>Pseudomonadota</taxon>
        <taxon>Gammaproteobacteria</taxon>
        <taxon>Pseudomonadales</taxon>
        <taxon>Pseudomonadaceae</taxon>
        <taxon>Pseudomonas</taxon>
    </lineage>
</organism>
<evidence type="ECO:0000313" key="2">
    <source>
        <dbReference type="EMBL" id="RML30044.1"/>
    </source>
</evidence>
<proteinExistence type="predicted"/>
<dbReference type="Proteomes" id="UP000282378">
    <property type="component" value="Unassembled WGS sequence"/>
</dbReference>
<sequence>DRWLGQVQVLCGCGKAAMRDDQRERVQVIEVESLHGKVFLMLWMINHSFFNVIASGMIAVIY</sequence>
<gene>
    <name evidence="2" type="ORF">APX70_04102</name>
</gene>
<dbReference type="EMBL" id="RBNL01004550">
    <property type="protein sequence ID" value="RML30044.1"/>
    <property type="molecule type" value="Genomic_DNA"/>
</dbReference>
<comment type="caution">
    <text evidence="2">The sequence shown here is derived from an EMBL/GenBank/DDBJ whole genome shotgun (WGS) entry which is preliminary data.</text>
</comment>
<name>A0A3M2USW2_PSEYM</name>
<dbReference type="AlphaFoldDB" id="A0A3M2USW2"/>
<feature type="transmembrane region" description="Helical" evidence="1">
    <location>
        <begin position="40"/>
        <end position="61"/>
    </location>
</feature>
<accession>A0A3M2USW2</accession>
<keyword evidence="1" id="KW-1133">Transmembrane helix</keyword>
<reference evidence="2 3" key="1">
    <citation type="submission" date="2018-08" db="EMBL/GenBank/DDBJ databases">
        <title>Recombination of ecologically and evolutionarily significant loci maintains genetic cohesion in the Pseudomonas syringae species complex.</title>
        <authorList>
            <person name="Dillon M."/>
            <person name="Thakur S."/>
            <person name="Almeida R.N.D."/>
            <person name="Weir B.S."/>
            <person name="Guttman D.S."/>
        </authorList>
    </citation>
    <scope>NUCLEOTIDE SEQUENCE [LARGE SCALE GENOMIC DNA]</scope>
    <source>
        <strain evidence="2 3">88_10</strain>
    </source>
</reference>
<evidence type="ECO:0000256" key="1">
    <source>
        <dbReference type="SAM" id="Phobius"/>
    </source>
</evidence>
<keyword evidence="1" id="KW-0812">Transmembrane</keyword>
<feature type="non-terminal residue" evidence="2">
    <location>
        <position position="1"/>
    </location>
</feature>
<evidence type="ECO:0000313" key="3">
    <source>
        <dbReference type="Proteomes" id="UP000282378"/>
    </source>
</evidence>
<protein>
    <submittedName>
        <fullName evidence="2">Uncharacterized protein</fullName>
    </submittedName>
</protein>
<keyword evidence="1" id="KW-0472">Membrane</keyword>